<feature type="region of interest" description="Disordered" evidence="1">
    <location>
        <begin position="91"/>
        <end position="142"/>
    </location>
</feature>
<dbReference type="EMBL" id="EU315244">
    <property type="protein sequence ID" value="ABZ01514.1"/>
    <property type="molecule type" value="Genomic_DNA"/>
</dbReference>
<geneLocation type="plasmid" evidence="2">
    <name>pTer331</name>
</geneLocation>
<evidence type="ECO:0000256" key="1">
    <source>
        <dbReference type="SAM" id="MobiDB-lite"/>
    </source>
</evidence>
<protein>
    <submittedName>
        <fullName evidence="2">Uncharacterized protein</fullName>
    </submittedName>
</protein>
<keyword evidence="2" id="KW-0614">Plasmid</keyword>
<accession>B0ZB93</accession>
<evidence type="ECO:0000313" key="2">
    <source>
        <dbReference type="EMBL" id="ABZ01514.1"/>
    </source>
</evidence>
<feature type="compositionally biased region" description="Basic and acidic residues" evidence="1">
    <location>
        <begin position="91"/>
        <end position="108"/>
    </location>
</feature>
<organism evidence="2">
    <name type="scientific">Collimonas fungivorans (strain Ter331)</name>
    <dbReference type="NCBI Taxonomy" id="1005048"/>
    <lineage>
        <taxon>Bacteria</taxon>
        <taxon>Pseudomonadati</taxon>
        <taxon>Pseudomonadota</taxon>
        <taxon>Betaproteobacteria</taxon>
        <taxon>Burkholderiales</taxon>
        <taxon>Oxalobacteraceae</taxon>
        <taxon>Collimonas</taxon>
    </lineage>
</organism>
<dbReference type="RefSeq" id="WP_012274963.1">
    <property type="nucleotide sequence ID" value="NC_010332.1"/>
</dbReference>
<reference evidence="2" key="1">
    <citation type="journal article" date="2008" name="FEMS Microbiol. Ecol.">
        <title>Comparative genomics of the pIPO2/pSB102 family of environmental plasmids: sequence, evolution, and ecology of pTer331 isolated from Collimonas fungivorans Ter331.</title>
        <authorList>
            <person name="Mela F."/>
            <person name="Fritsche K."/>
            <person name="Boersma H."/>
            <person name="van Elsas J.D."/>
            <person name="Bartels D."/>
            <person name="Meyer F."/>
            <person name="de Boer W."/>
            <person name="van Veen J.A."/>
            <person name="Leveau J.H."/>
        </authorList>
    </citation>
    <scope>NUCLEOTIDE SEQUENCE [LARGE SCALE GENOMIC DNA]</scope>
    <source>
        <strain evidence="2">Ter331</strain>
        <plasmid evidence="2">pTer331</plasmid>
    </source>
</reference>
<sequence>MRYADTTEAKAVRSRRQALRRGQGIDLLVERARLVAFWRKCAETNPAYRPHNGAWWSVFTWNPCFRRLLLPTLRARQDARDRAHREQYAAELRESSRKWEQQKAERKAAKARAKLPQLDLLDLATEPPSGLDAPVTKARAPQ</sequence>
<dbReference type="AlphaFoldDB" id="B0ZB93"/>
<proteinExistence type="predicted"/>
<name>B0ZB93_COLFT</name>